<comment type="caution">
    <text evidence="2">The sequence shown here is derived from an EMBL/GenBank/DDBJ whole genome shotgun (WGS) entry which is preliminary data.</text>
</comment>
<evidence type="ECO:0008006" key="4">
    <source>
        <dbReference type="Google" id="ProtNLM"/>
    </source>
</evidence>
<gene>
    <name evidence="2" type="ORF">C451_19416</name>
</gene>
<dbReference type="PATRIC" id="fig|1227457.3.peg.3807"/>
<evidence type="ECO:0000313" key="3">
    <source>
        <dbReference type="Proteomes" id="UP000011680"/>
    </source>
</evidence>
<dbReference type="STRING" id="1227457.C451_19416"/>
<feature type="region of interest" description="Disordered" evidence="1">
    <location>
        <begin position="49"/>
        <end position="86"/>
    </location>
</feature>
<name>M0MXW8_9EURY</name>
<dbReference type="AlphaFoldDB" id="M0MXW8"/>
<dbReference type="EMBL" id="AOMF01000175">
    <property type="protein sequence ID" value="EMA49275.1"/>
    <property type="molecule type" value="Genomic_DNA"/>
</dbReference>
<feature type="compositionally biased region" description="Basic and acidic residues" evidence="1">
    <location>
        <begin position="57"/>
        <end position="69"/>
    </location>
</feature>
<sequence>MSDSLYRGGFTVAREEHYWVATHNDTGIASHGEDPNHAIDQAIEAVELAQSDPEPASEEKQDEIRREFGIDVDDDERGIESPNGMP</sequence>
<evidence type="ECO:0000256" key="1">
    <source>
        <dbReference type="SAM" id="MobiDB-lite"/>
    </source>
</evidence>
<dbReference type="Pfam" id="PF24113">
    <property type="entry name" value="DUF7387"/>
    <property type="match status" value="1"/>
</dbReference>
<protein>
    <recommendedName>
        <fullName evidence="4">HicB family protein</fullName>
    </recommendedName>
</protein>
<dbReference type="Proteomes" id="UP000011680">
    <property type="component" value="Unassembled WGS sequence"/>
</dbReference>
<reference evidence="2 3" key="1">
    <citation type="journal article" date="2014" name="PLoS Genet.">
        <title>Phylogenetically driven sequencing of extremely halophilic archaea reveals strategies for static and dynamic osmo-response.</title>
        <authorList>
            <person name="Becker E.A."/>
            <person name="Seitzer P.M."/>
            <person name="Tritt A."/>
            <person name="Larsen D."/>
            <person name="Krusor M."/>
            <person name="Yao A.I."/>
            <person name="Wu D."/>
            <person name="Madern D."/>
            <person name="Eisen J.A."/>
            <person name="Darling A.E."/>
            <person name="Facciotti M.T."/>
        </authorList>
    </citation>
    <scope>NUCLEOTIDE SEQUENCE [LARGE SCALE GENOMIC DNA]</scope>
    <source>
        <strain evidence="2 3">JCM 13552</strain>
    </source>
</reference>
<dbReference type="InterPro" id="IPR055811">
    <property type="entry name" value="DUF7387"/>
</dbReference>
<dbReference type="RefSeq" id="WP_007743182.1">
    <property type="nucleotide sequence ID" value="NZ_AOMF01000175.1"/>
</dbReference>
<evidence type="ECO:0000313" key="2">
    <source>
        <dbReference type="EMBL" id="EMA49275.1"/>
    </source>
</evidence>
<organism evidence="2 3">
    <name type="scientific">Halococcus thailandensis JCM 13552</name>
    <dbReference type="NCBI Taxonomy" id="1227457"/>
    <lineage>
        <taxon>Archaea</taxon>
        <taxon>Methanobacteriati</taxon>
        <taxon>Methanobacteriota</taxon>
        <taxon>Stenosarchaea group</taxon>
        <taxon>Halobacteria</taxon>
        <taxon>Halobacteriales</taxon>
        <taxon>Halococcaceae</taxon>
        <taxon>Halococcus</taxon>
    </lineage>
</organism>
<keyword evidence="3" id="KW-1185">Reference proteome</keyword>
<accession>M0MXW8</accession>
<proteinExistence type="predicted"/>